<evidence type="ECO:0000256" key="4">
    <source>
        <dbReference type="PIRSR" id="PIRSR606823-2"/>
    </source>
</evidence>
<dbReference type="GO" id="GO:0046514">
    <property type="term" value="P:ceramide catabolic process"/>
    <property type="evidence" value="ECO:0007669"/>
    <property type="project" value="InterPro"/>
</dbReference>
<dbReference type="PANTHER" id="PTHR12670:SF1">
    <property type="entry name" value="NEUTRAL CERAMIDASE"/>
    <property type="match status" value="1"/>
</dbReference>
<dbReference type="InterPro" id="IPR006823">
    <property type="entry name" value="Ceramidase_alk"/>
</dbReference>
<keyword evidence="4" id="KW-0862">Zinc</keyword>
<dbReference type="PANTHER" id="PTHR12670">
    <property type="entry name" value="CERAMIDASE"/>
    <property type="match status" value="1"/>
</dbReference>
<feature type="binding site" evidence="4">
    <location>
        <position position="549"/>
    </location>
    <ligand>
        <name>Zn(2+)</name>
        <dbReference type="ChEBI" id="CHEBI:29105"/>
    </ligand>
</feature>
<feature type="binding site" evidence="4">
    <location>
        <position position="590"/>
    </location>
    <ligand>
        <name>Zn(2+)</name>
        <dbReference type="ChEBI" id="CHEBI:29105"/>
    </ligand>
</feature>
<evidence type="ECO:0000256" key="2">
    <source>
        <dbReference type="ARBA" id="ARBA00022801"/>
    </source>
</evidence>
<feature type="binding site" evidence="4">
    <location>
        <position position="182"/>
    </location>
    <ligand>
        <name>Zn(2+)</name>
        <dbReference type="ChEBI" id="CHEBI:29105"/>
    </ligand>
</feature>
<protein>
    <recommendedName>
        <fullName evidence="5">Neutral ceramidase</fullName>
        <ecNumber evidence="5">3.5.1.23</ecNumber>
    </recommendedName>
</protein>
<evidence type="ECO:0000259" key="7">
    <source>
        <dbReference type="Pfam" id="PF17048"/>
    </source>
</evidence>
<dbReference type="GO" id="GO:0005576">
    <property type="term" value="C:extracellular region"/>
    <property type="evidence" value="ECO:0007669"/>
    <property type="project" value="TreeGrafter"/>
</dbReference>
<feature type="domain" description="Neutral/alkaline non-lysosomal ceramidase C-terminal" evidence="7">
    <location>
        <begin position="621"/>
        <end position="783"/>
    </location>
</feature>
<dbReference type="Pfam" id="PF17048">
    <property type="entry name" value="Ceramidse_alk_C"/>
    <property type="match status" value="1"/>
</dbReference>
<accession>A0A8H3CQL7</accession>
<evidence type="ECO:0000259" key="6">
    <source>
        <dbReference type="Pfam" id="PF04734"/>
    </source>
</evidence>
<evidence type="ECO:0000313" key="9">
    <source>
        <dbReference type="Proteomes" id="UP000663888"/>
    </source>
</evidence>
<organism evidence="8 9">
    <name type="scientific">Rhizoctonia solani</name>
    <dbReference type="NCBI Taxonomy" id="456999"/>
    <lineage>
        <taxon>Eukaryota</taxon>
        <taxon>Fungi</taxon>
        <taxon>Dikarya</taxon>
        <taxon>Basidiomycota</taxon>
        <taxon>Agaricomycotina</taxon>
        <taxon>Agaricomycetes</taxon>
        <taxon>Cantharellales</taxon>
        <taxon>Ceratobasidiaceae</taxon>
        <taxon>Rhizoctonia</taxon>
    </lineage>
</organism>
<comment type="cofactor">
    <cofactor evidence="4">
        <name>Zn(2+)</name>
        <dbReference type="ChEBI" id="CHEBI:29105"/>
    </cofactor>
    <text evidence="4">Binds 1 zinc ion per subunit.</text>
</comment>
<keyword evidence="5" id="KW-0443">Lipid metabolism</keyword>
<feature type="active site" description="Nucleophile" evidence="3">
    <location>
        <position position="358"/>
    </location>
</feature>
<feature type="domain" description="Neutral/alkaline non-lysosomal ceramidase N-terminal" evidence="6">
    <location>
        <begin position="87"/>
        <end position="618"/>
    </location>
</feature>
<dbReference type="GO" id="GO:0016020">
    <property type="term" value="C:membrane"/>
    <property type="evidence" value="ECO:0007669"/>
    <property type="project" value="GOC"/>
</dbReference>
<comment type="catalytic activity">
    <reaction evidence="5">
        <text>an N-acylsphing-4-enine + H2O = sphing-4-enine + a fatty acid</text>
        <dbReference type="Rhea" id="RHEA:20856"/>
        <dbReference type="ChEBI" id="CHEBI:15377"/>
        <dbReference type="ChEBI" id="CHEBI:28868"/>
        <dbReference type="ChEBI" id="CHEBI:52639"/>
        <dbReference type="ChEBI" id="CHEBI:57756"/>
        <dbReference type="EC" id="3.5.1.23"/>
    </reaction>
</comment>
<dbReference type="InterPro" id="IPR031331">
    <property type="entry name" value="NEUT/ALK_ceramidase_C"/>
</dbReference>
<dbReference type="AlphaFoldDB" id="A0A8H3CQL7"/>
<keyword evidence="4" id="KW-0479">Metal-binding</keyword>
<dbReference type="GO" id="GO:0046512">
    <property type="term" value="P:sphingosine biosynthetic process"/>
    <property type="evidence" value="ECO:0007669"/>
    <property type="project" value="TreeGrafter"/>
</dbReference>
<comment type="caution">
    <text evidence="8">The sequence shown here is derived from an EMBL/GenBank/DDBJ whole genome shotgun (WGS) entry which is preliminary data.</text>
</comment>
<comment type="similarity">
    <text evidence="1 5">Belongs to the neutral ceramidase family.</text>
</comment>
<dbReference type="Proteomes" id="UP000663888">
    <property type="component" value="Unassembled WGS sequence"/>
</dbReference>
<dbReference type="EC" id="3.5.1.23" evidence="5"/>
<proteinExistence type="inferred from homology"/>
<gene>
    <name evidence="8" type="ORF">RDB_LOCUS139304</name>
</gene>
<dbReference type="Gene3D" id="2.60.40.2300">
    <property type="entry name" value="Neutral/alkaline non-lysosomal ceramidase, C-terminal domain"/>
    <property type="match status" value="1"/>
</dbReference>
<dbReference type="GO" id="GO:0042759">
    <property type="term" value="P:long-chain fatty acid biosynthetic process"/>
    <property type="evidence" value="ECO:0007669"/>
    <property type="project" value="TreeGrafter"/>
</dbReference>
<name>A0A8H3CQL7_9AGAM</name>
<keyword evidence="2 5" id="KW-0378">Hydrolase</keyword>
<dbReference type="InterPro" id="IPR031329">
    <property type="entry name" value="NEUT/ALK_ceramidase_N"/>
</dbReference>
<dbReference type="GO" id="GO:0017040">
    <property type="term" value="F:N-acylsphingosine amidohydrolase activity"/>
    <property type="evidence" value="ECO:0007669"/>
    <property type="project" value="UniProtKB-UniRule"/>
</dbReference>
<feature type="binding site" evidence="4">
    <location>
        <position position="291"/>
    </location>
    <ligand>
        <name>Zn(2+)</name>
        <dbReference type="ChEBI" id="CHEBI:29105"/>
    </ligand>
</feature>
<reference evidence="8" key="1">
    <citation type="submission" date="2021-01" db="EMBL/GenBank/DDBJ databases">
        <authorList>
            <person name="Kaushik A."/>
        </authorList>
    </citation>
    <scope>NUCLEOTIDE SEQUENCE</scope>
    <source>
        <strain evidence="8">AG4-R118</strain>
    </source>
</reference>
<dbReference type="Pfam" id="PF04734">
    <property type="entry name" value="Ceramidase_alk"/>
    <property type="match status" value="1"/>
</dbReference>
<evidence type="ECO:0000256" key="3">
    <source>
        <dbReference type="PIRSR" id="PIRSR606823-1"/>
    </source>
</evidence>
<sequence>MPVFPAGTIGEGMVSHGQNMNIEDSAHAVSLFTVPLQHLSEWGVRFYSTIVTMVKYLSSYLLLFTATLFGGNRGGNLGIQSVSAQQYLLGLGIGDVTGPIVETNMMGYAALSQTDTGLHMRQFSRAYIIATPGTNTAKDRILFVNSDLQSGDTAIRRGVLERLEQLYPGLYNEANFALVGTHSHAGVGGFLNNLLPQLTSLGFVKQTYDAIVNGTVLAVQRAHNSLALGTLSLGNTTILDTNINRSPFAYEANPAEERAKYKYDQDKELHLLKFKGENGADRGFLSFFAVHGTSLYEASTHNGQMKLALTKEQNNTLVSTDNKGMAAYLYEAYAQPDALPGKNTFVAGFVQANVGDTSLGAYCESPGQPWDGQPCEYQKSTCGNKTQDCHGRGPGFRVSDFESNLIIGTNQFNGAKTLMGSTLPSVAGAVRSLHSYVNMSSYSFALANGTAVTTCPPAMGYSFAGGTTDGPGAFDFTQGDNSTSQNPFWEIVKGAVTAPPNAEQKACHYPKPILLNTGYANTPYPWQPSIVDIQMFRVGQLVMLIFPGELTTMAGRRLREAVRAKLISSGVIGSNAYVVVAGPANTYAHYVTTPEEYSIQRYEGASTIYGPFTLEAYTDLFTKYAPYLADSPTGAPPAGPTPEDLTKKAISLQTGVVFDAAPIGKSFGSVLTDVTTSYKRGQTVTAVFQGANPRNDLRLEGTFMTVDQFVSGNWKTVRTDSHPSTKFGWLRTNTALGYSTVTANWTIESTTPAGSYRITYSGNNKPLIGSIGSFTGTSSTFTVSV</sequence>
<evidence type="ECO:0000256" key="5">
    <source>
        <dbReference type="RuleBase" id="RU366019"/>
    </source>
</evidence>
<evidence type="ECO:0000256" key="1">
    <source>
        <dbReference type="ARBA" id="ARBA00009835"/>
    </source>
</evidence>
<dbReference type="GO" id="GO:0046872">
    <property type="term" value="F:metal ion binding"/>
    <property type="evidence" value="ECO:0007669"/>
    <property type="project" value="UniProtKB-KW"/>
</dbReference>
<dbReference type="InterPro" id="IPR038445">
    <property type="entry name" value="NCDase_C_sf"/>
</dbReference>
<evidence type="ECO:0000313" key="8">
    <source>
        <dbReference type="EMBL" id="CAE6490450.1"/>
    </source>
</evidence>
<dbReference type="EMBL" id="CAJMWX010001466">
    <property type="protein sequence ID" value="CAE6490450.1"/>
    <property type="molecule type" value="Genomic_DNA"/>
</dbReference>
<keyword evidence="5" id="KW-0746">Sphingolipid metabolism</keyword>